<dbReference type="Proteomes" id="UP000264217">
    <property type="component" value="Unassembled WGS sequence"/>
</dbReference>
<gene>
    <name evidence="1" type="ORF">D0C36_02475</name>
</gene>
<sequence>MNRNILTLIILTLCFAQVKAQRKINIPLKHELDSLYILDQKYRAMMSVKLDSAKIDSIKKSLNLNEGDFFSQINKIANKTDSSNVKRVEEIIAQYGYPGSSLVDTPTNQAAFFVLQHSTVIDKYLPVIEKAAKDKELPFRLYAMMKDRSLMYNKKEQIWGTQLKGMTVINPETKKPQFKFFVWPISDPKNVNKRRKQAGFEQTAEENAKRLGVDYKVYTLQQALKGQVD</sequence>
<protein>
    <submittedName>
        <fullName evidence="1">Uncharacterized protein</fullName>
    </submittedName>
</protein>
<dbReference type="OrthoDB" id="2989458at2"/>
<dbReference type="EMBL" id="QWDC01000001">
    <property type="protein sequence ID" value="RFZ94436.1"/>
    <property type="molecule type" value="Genomic_DNA"/>
</dbReference>
<accession>A0A372NWE2</accession>
<reference evidence="1 2" key="1">
    <citation type="submission" date="2018-08" db="EMBL/GenBank/DDBJ databases">
        <title>Mucilaginibacter sp. MYSH2.</title>
        <authorList>
            <person name="Seo T."/>
        </authorList>
    </citation>
    <scope>NUCLEOTIDE SEQUENCE [LARGE SCALE GENOMIC DNA]</scope>
    <source>
        <strain evidence="1 2">MYSH2</strain>
    </source>
</reference>
<comment type="caution">
    <text evidence="1">The sequence shown here is derived from an EMBL/GenBank/DDBJ whole genome shotgun (WGS) entry which is preliminary data.</text>
</comment>
<dbReference type="RefSeq" id="WP_117389999.1">
    <property type="nucleotide sequence ID" value="NZ_QWDC01000001.1"/>
</dbReference>
<name>A0A372NWE2_9SPHI</name>
<evidence type="ECO:0000313" key="2">
    <source>
        <dbReference type="Proteomes" id="UP000264217"/>
    </source>
</evidence>
<proteinExistence type="predicted"/>
<keyword evidence="2" id="KW-1185">Reference proteome</keyword>
<organism evidence="1 2">
    <name type="scientific">Mucilaginibacter conchicola</name>
    <dbReference type="NCBI Taxonomy" id="2303333"/>
    <lineage>
        <taxon>Bacteria</taxon>
        <taxon>Pseudomonadati</taxon>
        <taxon>Bacteroidota</taxon>
        <taxon>Sphingobacteriia</taxon>
        <taxon>Sphingobacteriales</taxon>
        <taxon>Sphingobacteriaceae</taxon>
        <taxon>Mucilaginibacter</taxon>
    </lineage>
</organism>
<dbReference type="Pfam" id="PF20329">
    <property type="entry name" value="DUF6624"/>
    <property type="match status" value="1"/>
</dbReference>
<evidence type="ECO:0000313" key="1">
    <source>
        <dbReference type="EMBL" id="RFZ94436.1"/>
    </source>
</evidence>
<dbReference type="AlphaFoldDB" id="A0A372NWE2"/>
<dbReference type="InterPro" id="IPR046732">
    <property type="entry name" value="DUF6624"/>
</dbReference>